<dbReference type="EMBL" id="JASDAP010000027">
    <property type="protein sequence ID" value="KAK1877753.1"/>
    <property type="molecule type" value="Genomic_DNA"/>
</dbReference>
<reference evidence="1" key="1">
    <citation type="submission" date="2023-04" db="EMBL/GenBank/DDBJ databases">
        <title>Chromosome-level genome of Chaenocephalus aceratus.</title>
        <authorList>
            <person name="Park H."/>
        </authorList>
    </citation>
    <scope>NUCLEOTIDE SEQUENCE</scope>
    <source>
        <strain evidence="1">DE</strain>
        <tissue evidence="1">Muscle</tissue>
    </source>
</reference>
<comment type="caution">
    <text evidence="1">The sequence shown here is derived from an EMBL/GenBank/DDBJ whole genome shotgun (WGS) entry which is preliminary data.</text>
</comment>
<feature type="non-terminal residue" evidence="1">
    <location>
        <position position="64"/>
    </location>
</feature>
<evidence type="ECO:0000313" key="1">
    <source>
        <dbReference type="EMBL" id="KAK1877753.1"/>
    </source>
</evidence>
<sequence>PPSNHTALLSGLSESLSYSEDDVKIWTLFDVTHQSRDRGVTGASPDVSLAIPLSAERTHSQEPG</sequence>
<accession>A0AAD9B7W8</accession>
<evidence type="ECO:0000313" key="2">
    <source>
        <dbReference type="Proteomes" id="UP001228049"/>
    </source>
</evidence>
<proteinExistence type="predicted"/>
<protein>
    <submittedName>
        <fullName evidence="1">Mediator of DNA damage checkpoint protein 1</fullName>
    </submittedName>
</protein>
<organism evidence="1 2">
    <name type="scientific">Dissostichus eleginoides</name>
    <name type="common">Patagonian toothfish</name>
    <name type="synonym">Dissostichus amissus</name>
    <dbReference type="NCBI Taxonomy" id="100907"/>
    <lineage>
        <taxon>Eukaryota</taxon>
        <taxon>Metazoa</taxon>
        <taxon>Chordata</taxon>
        <taxon>Craniata</taxon>
        <taxon>Vertebrata</taxon>
        <taxon>Euteleostomi</taxon>
        <taxon>Actinopterygii</taxon>
        <taxon>Neopterygii</taxon>
        <taxon>Teleostei</taxon>
        <taxon>Neoteleostei</taxon>
        <taxon>Acanthomorphata</taxon>
        <taxon>Eupercaria</taxon>
        <taxon>Perciformes</taxon>
        <taxon>Notothenioidei</taxon>
        <taxon>Nototheniidae</taxon>
        <taxon>Dissostichus</taxon>
    </lineage>
</organism>
<dbReference type="AlphaFoldDB" id="A0AAD9B7W8"/>
<feature type="non-terminal residue" evidence="1">
    <location>
        <position position="1"/>
    </location>
</feature>
<dbReference type="Proteomes" id="UP001228049">
    <property type="component" value="Unassembled WGS sequence"/>
</dbReference>
<name>A0AAD9B7W8_DISEL</name>
<gene>
    <name evidence="1" type="ORF">KUDE01_003061</name>
</gene>
<keyword evidence="2" id="KW-1185">Reference proteome</keyword>